<dbReference type="SUPFAM" id="SSF54637">
    <property type="entry name" value="Thioesterase/thiol ester dehydrase-isomerase"/>
    <property type="match status" value="1"/>
</dbReference>
<organism evidence="3 4">
    <name type="scientific">Longibacter salinarum</name>
    <dbReference type="NCBI Taxonomy" id="1850348"/>
    <lineage>
        <taxon>Bacteria</taxon>
        <taxon>Pseudomonadati</taxon>
        <taxon>Rhodothermota</taxon>
        <taxon>Rhodothermia</taxon>
        <taxon>Rhodothermales</taxon>
        <taxon>Salisaetaceae</taxon>
        <taxon>Longibacter</taxon>
    </lineage>
</organism>
<protein>
    <submittedName>
        <fullName evidence="3">Thioesterase</fullName>
    </submittedName>
</protein>
<dbReference type="GO" id="GO:0047617">
    <property type="term" value="F:fatty acyl-CoA hydrolase activity"/>
    <property type="evidence" value="ECO:0007669"/>
    <property type="project" value="TreeGrafter"/>
</dbReference>
<evidence type="ECO:0000313" key="4">
    <source>
        <dbReference type="Proteomes" id="UP000220102"/>
    </source>
</evidence>
<keyword evidence="2" id="KW-0378">Hydrolase</keyword>
<comment type="similarity">
    <text evidence="1">Belongs to the 4-hydroxybenzoyl-CoA thioesterase family.</text>
</comment>
<dbReference type="CDD" id="cd00586">
    <property type="entry name" value="4HBT"/>
    <property type="match status" value="1"/>
</dbReference>
<dbReference type="EMBL" id="PDEQ01000004">
    <property type="protein sequence ID" value="PEN13408.1"/>
    <property type="molecule type" value="Genomic_DNA"/>
</dbReference>
<dbReference type="Gene3D" id="3.10.129.10">
    <property type="entry name" value="Hotdog Thioesterase"/>
    <property type="match status" value="1"/>
</dbReference>
<dbReference type="InterPro" id="IPR006684">
    <property type="entry name" value="YbgC/YbaW"/>
</dbReference>
<gene>
    <name evidence="3" type="ORF">CRI94_08775</name>
</gene>
<dbReference type="Proteomes" id="UP000220102">
    <property type="component" value="Unassembled WGS sequence"/>
</dbReference>
<accession>A0A2A8CYF1</accession>
<comment type="caution">
    <text evidence="3">The sequence shown here is derived from an EMBL/GenBank/DDBJ whole genome shotgun (WGS) entry which is preliminary data.</text>
</comment>
<dbReference type="OrthoDB" id="9800856at2"/>
<dbReference type="Pfam" id="PF13279">
    <property type="entry name" value="4HBT_2"/>
    <property type="match status" value="1"/>
</dbReference>
<dbReference type="PIRSF" id="PIRSF003230">
    <property type="entry name" value="YbgC"/>
    <property type="match status" value="1"/>
</dbReference>
<dbReference type="PANTHER" id="PTHR31793">
    <property type="entry name" value="4-HYDROXYBENZOYL-COA THIOESTERASE FAMILY MEMBER"/>
    <property type="match status" value="1"/>
</dbReference>
<dbReference type="InterPro" id="IPR029069">
    <property type="entry name" value="HotDog_dom_sf"/>
</dbReference>
<evidence type="ECO:0000256" key="1">
    <source>
        <dbReference type="ARBA" id="ARBA00005953"/>
    </source>
</evidence>
<evidence type="ECO:0000313" key="3">
    <source>
        <dbReference type="EMBL" id="PEN13408.1"/>
    </source>
</evidence>
<reference evidence="3 4" key="1">
    <citation type="submission" date="2017-10" db="EMBL/GenBank/DDBJ databases">
        <title>Draft genome of Longibacter Salinarum.</title>
        <authorList>
            <person name="Goh K.M."/>
            <person name="Shamsir M.S."/>
            <person name="Lim S.W."/>
        </authorList>
    </citation>
    <scope>NUCLEOTIDE SEQUENCE [LARGE SCALE GENOMIC DNA]</scope>
    <source>
        <strain evidence="3 4">KCTC 52045</strain>
    </source>
</reference>
<dbReference type="NCBIfam" id="TIGR00051">
    <property type="entry name" value="YbgC/FadM family acyl-CoA thioesterase"/>
    <property type="match status" value="1"/>
</dbReference>
<dbReference type="AlphaFoldDB" id="A0A2A8CYF1"/>
<name>A0A2A8CYF1_9BACT</name>
<sequence>MYTYRHEHRVRYRECDPMGVVYHTHYLDYFEAARTEALRDLGVRYRDLEHSGIIMPVVSANVEYKRSAEYDDVVIVEAQFREMPTVRVPIDYVVRRRENDDLLATGHTDLCFMDAERRRPVRIPENVRDAFLPHLPDAT</sequence>
<dbReference type="PROSITE" id="PS01328">
    <property type="entry name" value="4HBCOA_THIOESTERASE"/>
    <property type="match status" value="1"/>
</dbReference>
<dbReference type="InterPro" id="IPR008272">
    <property type="entry name" value="HB-CoA_thioesterase_AS"/>
</dbReference>
<evidence type="ECO:0000256" key="2">
    <source>
        <dbReference type="ARBA" id="ARBA00022801"/>
    </source>
</evidence>
<keyword evidence="4" id="KW-1185">Reference proteome</keyword>
<dbReference type="RefSeq" id="WP_098075328.1">
    <property type="nucleotide sequence ID" value="NZ_PDEQ01000004.1"/>
</dbReference>
<proteinExistence type="inferred from homology"/>
<dbReference type="InterPro" id="IPR050563">
    <property type="entry name" value="4-hydroxybenzoyl-CoA_TE"/>
</dbReference>
<dbReference type="PANTHER" id="PTHR31793:SF27">
    <property type="entry name" value="NOVEL THIOESTERASE SUPERFAMILY DOMAIN AND SAPOSIN A-TYPE DOMAIN CONTAINING PROTEIN (0610012H03RIK)"/>
    <property type="match status" value="1"/>
</dbReference>